<feature type="transmembrane region" description="Helical" evidence="7">
    <location>
        <begin position="12"/>
        <end position="35"/>
    </location>
</feature>
<comment type="function">
    <text evidence="7">May be involved in iron transport and iron homeostasis.</text>
</comment>
<evidence type="ECO:0000256" key="7">
    <source>
        <dbReference type="RuleBase" id="RU365065"/>
    </source>
</evidence>
<feature type="transmembrane region" description="Helical" evidence="7">
    <location>
        <begin position="186"/>
        <end position="207"/>
    </location>
</feature>
<dbReference type="PANTHER" id="PTHR11660">
    <property type="entry name" value="SOLUTE CARRIER FAMILY 40 MEMBER"/>
    <property type="match status" value="1"/>
</dbReference>
<protein>
    <recommendedName>
        <fullName evidence="7">Solute carrier family 40 member</fullName>
    </recommendedName>
</protein>
<feature type="transmembrane region" description="Helical" evidence="7">
    <location>
        <begin position="319"/>
        <end position="342"/>
    </location>
</feature>
<feature type="transmembrane region" description="Helical" evidence="7">
    <location>
        <begin position="294"/>
        <end position="313"/>
    </location>
</feature>
<feature type="non-terminal residue" evidence="8">
    <location>
        <position position="425"/>
    </location>
</feature>
<comment type="subcellular location">
    <subcellularLocation>
        <location evidence="1 7">Membrane</location>
        <topology evidence="1 7">Multi-pass membrane protein</topology>
    </subcellularLocation>
</comment>
<dbReference type="OrthoDB" id="648861at2759"/>
<evidence type="ECO:0000256" key="1">
    <source>
        <dbReference type="ARBA" id="ARBA00004141"/>
    </source>
</evidence>
<evidence type="ECO:0000256" key="3">
    <source>
        <dbReference type="ARBA" id="ARBA00022448"/>
    </source>
</evidence>
<keyword evidence="3 7" id="KW-0813">Transport</keyword>
<feature type="non-terminal residue" evidence="8">
    <location>
        <position position="1"/>
    </location>
</feature>
<dbReference type="InterPro" id="IPR036259">
    <property type="entry name" value="MFS_trans_sf"/>
</dbReference>
<dbReference type="AlphaFoldDB" id="A0A1E4TPA2"/>
<comment type="caution">
    <text evidence="7">Lacks conserved residue(s) required for the propagation of feature annotation.</text>
</comment>
<dbReference type="Proteomes" id="UP000094236">
    <property type="component" value="Unassembled WGS sequence"/>
</dbReference>
<dbReference type="GO" id="GO:0005381">
    <property type="term" value="F:iron ion transmembrane transporter activity"/>
    <property type="evidence" value="ECO:0007669"/>
    <property type="project" value="UniProtKB-UniRule"/>
</dbReference>
<evidence type="ECO:0000313" key="9">
    <source>
        <dbReference type="Proteomes" id="UP000094236"/>
    </source>
</evidence>
<feature type="transmembrane region" description="Helical" evidence="7">
    <location>
        <begin position="79"/>
        <end position="100"/>
    </location>
</feature>
<dbReference type="PANTHER" id="PTHR11660:SF57">
    <property type="entry name" value="SOLUTE CARRIER FAMILY 40 MEMBER"/>
    <property type="match status" value="1"/>
</dbReference>
<accession>A0A1E4TPA2</accession>
<dbReference type="SUPFAM" id="SSF103473">
    <property type="entry name" value="MFS general substrate transporter"/>
    <property type="match status" value="1"/>
</dbReference>
<dbReference type="STRING" id="669874.A0A1E4TPA2"/>
<evidence type="ECO:0000256" key="2">
    <source>
        <dbReference type="ARBA" id="ARBA00006279"/>
    </source>
</evidence>
<sequence length="425" mass="48284">PIITKNEIKKKLYLSHFLYVWNARVYEFGIILLIVDLYPNTLFPSSLFALCLCLSGIFFSATIAKIIDNGERLKTVKRTIFLQRISVLISISSLLLVKIFEIESTKISKFITLCIVIICGSIEKLCAIGNKIAISRDWLVKISNQYESVNENFLVELNTQMRSIDLFCKLVGPTFIATLNGFSTKISAFFIIISILISNPVEIYAIVNVYNNVSELQIPKVKFENNEVDDDDHNDLNKINSIQFFKNLKIFQKSVICLPTISYSLLYLTSLSFGSATIAYLLSFEDIDSFKIGILRGASTIFEFSSTFLFPFILPRIGIIKMGLISIISEFLFLLPIAISFIMKLSYCRWLICILIPFSRIGLWCYDLTAQNLIQLYVNDSDRGSFSSIEESLINFFELLSCLLTLIFNKQEQFAIPVYCSVGAI</sequence>
<evidence type="ECO:0000256" key="6">
    <source>
        <dbReference type="ARBA" id="ARBA00023136"/>
    </source>
</evidence>
<feature type="transmembrane region" description="Helical" evidence="7">
    <location>
        <begin position="261"/>
        <end position="282"/>
    </location>
</feature>
<keyword evidence="7" id="KW-0406">Ion transport</keyword>
<dbReference type="InterPro" id="IPR009716">
    <property type="entry name" value="Ferroportin-1"/>
</dbReference>
<keyword evidence="9" id="KW-1185">Reference proteome</keyword>
<keyword evidence="5 7" id="KW-1133">Transmembrane helix</keyword>
<evidence type="ECO:0000256" key="5">
    <source>
        <dbReference type="ARBA" id="ARBA00022989"/>
    </source>
</evidence>
<proteinExistence type="inferred from homology"/>
<evidence type="ECO:0000256" key="4">
    <source>
        <dbReference type="ARBA" id="ARBA00022692"/>
    </source>
</evidence>
<feature type="transmembrane region" description="Helical" evidence="7">
    <location>
        <begin position="47"/>
        <end position="67"/>
    </location>
</feature>
<gene>
    <name evidence="8" type="ORF">PACTADRAFT_26386</name>
</gene>
<dbReference type="GO" id="GO:0016020">
    <property type="term" value="C:membrane"/>
    <property type="evidence" value="ECO:0007669"/>
    <property type="project" value="UniProtKB-SubCell"/>
</dbReference>
<dbReference type="Pfam" id="PF06963">
    <property type="entry name" value="FPN1"/>
    <property type="match status" value="1"/>
</dbReference>
<reference evidence="9" key="1">
    <citation type="submission" date="2016-05" db="EMBL/GenBank/DDBJ databases">
        <title>Comparative genomics of biotechnologically important yeasts.</title>
        <authorList>
            <consortium name="DOE Joint Genome Institute"/>
            <person name="Riley R."/>
            <person name="Haridas S."/>
            <person name="Wolfe K.H."/>
            <person name="Lopes M.R."/>
            <person name="Hittinger C.T."/>
            <person name="Goker M."/>
            <person name="Salamov A."/>
            <person name="Wisecaver J."/>
            <person name="Long T.M."/>
            <person name="Aerts A.L."/>
            <person name="Barry K."/>
            <person name="Choi C."/>
            <person name="Clum A."/>
            <person name="Coughlan A.Y."/>
            <person name="Deshpande S."/>
            <person name="Douglass A.P."/>
            <person name="Hanson S.J."/>
            <person name="Klenk H.-P."/>
            <person name="Labutti K."/>
            <person name="Lapidus A."/>
            <person name="Lindquist E."/>
            <person name="Lipzen A."/>
            <person name="Meier-Kolthoff J.P."/>
            <person name="Ohm R.A."/>
            <person name="Otillar R.P."/>
            <person name="Pangilinan J."/>
            <person name="Peng Y."/>
            <person name="Rokas A."/>
            <person name="Rosa C.A."/>
            <person name="Scheuner C."/>
            <person name="Sibirny A.A."/>
            <person name="Slot J.C."/>
            <person name="Stielow J.B."/>
            <person name="Sun H."/>
            <person name="Kurtzman C.P."/>
            <person name="Blackwell M."/>
            <person name="Grigoriev I.V."/>
            <person name="Jeffries T.W."/>
        </authorList>
    </citation>
    <scope>NUCLEOTIDE SEQUENCE [LARGE SCALE GENOMIC DNA]</scope>
    <source>
        <strain evidence="9">NRRL Y-2460</strain>
    </source>
</reference>
<comment type="similarity">
    <text evidence="2 7">Belongs to the ferroportin (FP) (TC 2.A.100) family. SLC40A subfamily.</text>
</comment>
<keyword evidence="4 7" id="KW-0812">Transmembrane</keyword>
<organism evidence="8 9">
    <name type="scientific">Pachysolen tannophilus NRRL Y-2460</name>
    <dbReference type="NCBI Taxonomy" id="669874"/>
    <lineage>
        <taxon>Eukaryota</taxon>
        <taxon>Fungi</taxon>
        <taxon>Dikarya</taxon>
        <taxon>Ascomycota</taxon>
        <taxon>Saccharomycotina</taxon>
        <taxon>Pichiomycetes</taxon>
        <taxon>Pachysolenaceae</taxon>
        <taxon>Pachysolen</taxon>
    </lineage>
</organism>
<name>A0A1E4TPA2_PACTA</name>
<dbReference type="EMBL" id="KV454018">
    <property type="protein sequence ID" value="ODV93542.1"/>
    <property type="molecule type" value="Genomic_DNA"/>
</dbReference>
<evidence type="ECO:0000313" key="8">
    <source>
        <dbReference type="EMBL" id="ODV93542.1"/>
    </source>
</evidence>
<keyword evidence="6 7" id="KW-0472">Membrane</keyword>